<proteinExistence type="predicted"/>
<gene>
    <name evidence="2" type="ORF">GCM10009668_25820</name>
</gene>
<evidence type="ECO:0000313" key="2">
    <source>
        <dbReference type="EMBL" id="GAA1105286.1"/>
    </source>
</evidence>
<evidence type="ECO:0000313" key="3">
    <source>
        <dbReference type="Proteomes" id="UP001501581"/>
    </source>
</evidence>
<reference evidence="2 3" key="1">
    <citation type="journal article" date="2019" name="Int. J. Syst. Evol. Microbiol.">
        <title>The Global Catalogue of Microorganisms (GCM) 10K type strain sequencing project: providing services to taxonomists for standard genome sequencing and annotation.</title>
        <authorList>
            <consortium name="The Broad Institute Genomics Platform"/>
            <consortium name="The Broad Institute Genome Sequencing Center for Infectious Disease"/>
            <person name="Wu L."/>
            <person name="Ma J."/>
        </authorList>
    </citation>
    <scope>NUCLEOTIDE SEQUENCE [LARGE SCALE GENOMIC DNA]</scope>
    <source>
        <strain evidence="2 3">JCM 13008</strain>
    </source>
</reference>
<comment type="caution">
    <text evidence="2">The sequence shown here is derived from an EMBL/GenBank/DDBJ whole genome shotgun (WGS) entry which is preliminary data.</text>
</comment>
<organism evidence="2 3">
    <name type="scientific">Nocardioides dubius</name>
    <dbReference type="NCBI Taxonomy" id="317019"/>
    <lineage>
        <taxon>Bacteria</taxon>
        <taxon>Bacillati</taxon>
        <taxon>Actinomycetota</taxon>
        <taxon>Actinomycetes</taxon>
        <taxon>Propionibacteriales</taxon>
        <taxon>Nocardioidaceae</taxon>
        <taxon>Nocardioides</taxon>
    </lineage>
</organism>
<dbReference type="Proteomes" id="UP001501581">
    <property type="component" value="Unassembled WGS sequence"/>
</dbReference>
<feature type="region of interest" description="Disordered" evidence="1">
    <location>
        <begin position="42"/>
        <end position="84"/>
    </location>
</feature>
<protein>
    <recommendedName>
        <fullName evidence="4">DUF4352 domain-containing protein</fullName>
    </recommendedName>
</protein>
<keyword evidence="3" id="KW-1185">Reference proteome</keyword>
<dbReference type="EMBL" id="BAAALG010000011">
    <property type="protein sequence ID" value="GAA1105286.1"/>
    <property type="molecule type" value="Genomic_DNA"/>
</dbReference>
<accession>A0ABN1TXK5</accession>
<name>A0ABN1TXK5_9ACTN</name>
<evidence type="ECO:0000256" key="1">
    <source>
        <dbReference type="SAM" id="MobiDB-lite"/>
    </source>
</evidence>
<sequence length="222" mass="23051">MADTVPPSGPRLGVVPEADRFLGMRITPAVVALAVAASLTACGSDEEPTAKPASPVASGTAPAEPSEPAAEELSEEDSSEESSIGEVAQLKVGQDFVYGPVTINVESVAQPAQAPIPSFLSDEEAAQGALLKAKVCLAQDSPDTLDVSSYDFYAYDANGGEYTVANMSWNGWPTAPEFPSEAVARPGRCVSGSILMSAPKRTVISYVSYGGGYDTVAEWEVK</sequence>
<evidence type="ECO:0008006" key="4">
    <source>
        <dbReference type="Google" id="ProtNLM"/>
    </source>
</evidence>
<feature type="compositionally biased region" description="Acidic residues" evidence="1">
    <location>
        <begin position="69"/>
        <end position="80"/>
    </location>
</feature>